<protein>
    <submittedName>
        <fullName evidence="1">Papain-like cysteine peptidase</fullName>
    </submittedName>
</protein>
<comment type="caution">
    <text evidence="1">The sequence shown here is derived from an EMBL/GenBank/DDBJ whole genome shotgun (WGS) entry which is preliminary data.</text>
</comment>
<dbReference type="AlphaFoldDB" id="A0A6L3STL5"/>
<evidence type="ECO:0000313" key="2">
    <source>
        <dbReference type="Proteomes" id="UP000474159"/>
    </source>
</evidence>
<accession>A0A6L3STL5</accession>
<name>A0A6L3STL5_9HYPH</name>
<proteinExistence type="predicted"/>
<dbReference type="InterPro" id="IPR014903">
    <property type="entry name" value="DUF1796"/>
</dbReference>
<dbReference type="OrthoDB" id="246146at2"/>
<evidence type="ECO:0000313" key="1">
    <source>
        <dbReference type="EMBL" id="KAB1076957.1"/>
    </source>
</evidence>
<reference evidence="1 2" key="1">
    <citation type="submission" date="2019-09" db="EMBL/GenBank/DDBJ databases">
        <title>YIM 48816 draft genome.</title>
        <authorList>
            <person name="Jiang L."/>
        </authorList>
    </citation>
    <scope>NUCLEOTIDE SEQUENCE [LARGE SCALE GENOMIC DNA]</scope>
    <source>
        <strain evidence="1 2">YIM 48816</strain>
    </source>
</reference>
<keyword evidence="2" id="KW-1185">Reference proteome</keyword>
<gene>
    <name evidence="1" type="ORF">F6X53_21130</name>
</gene>
<dbReference type="Pfam" id="PF08795">
    <property type="entry name" value="DUF1796"/>
    <property type="match status" value="1"/>
</dbReference>
<sequence>MAAGLLRSLRRLGGRTQREPGLANHISLGTHCHMAQVLKDLGLRTWSGPFDWIFSTPGMVRDCLADDFAALTDRSELETIPLAERPEPDIGRCRHNLYRARYHHPCVFNHHDPASSEADYAFLTEGVRRFRAALGNPAARNHFWLMTALPIEDGVPAGICDVLARAGGKNRLTLIQVAAGAPQPGATLREAGPNLRWLTLETVSPSIGLRFADPADDHALAALVERETARADAS</sequence>
<organism evidence="1 2">
    <name type="scientific">Methylobacterium soli</name>
    <dbReference type="NCBI Taxonomy" id="553447"/>
    <lineage>
        <taxon>Bacteria</taxon>
        <taxon>Pseudomonadati</taxon>
        <taxon>Pseudomonadota</taxon>
        <taxon>Alphaproteobacteria</taxon>
        <taxon>Hyphomicrobiales</taxon>
        <taxon>Methylobacteriaceae</taxon>
        <taxon>Methylobacterium</taxon>
    </lineage>
</organism>
<dbReference type="RefSeq" id="WP_151002296.1">
    <property type="nucleotide sequence ID" value="NZ_BPQY01000269.1"/>
</dbReference>
<dbReference type="EMBL" id="VZZK01000025">
    <property type="protein sequence ID" value="KAB1076957.1"/>
    <property type="molecule type" value="Genomic_DNA"/>
</dbReference>
<dbReference type="Proteomes" id="UP000474159">
    <property type="component" value="Unassembled WGS sequence"/>
</dbReference>